<sequence>MDFPNLVFSCLAPITTLLASVFGRISESVIERASRTEAEGYARADLNSDLISAIENSISSVSKSALLISNCVATTLSSLLTAYSLMFILDTEKLVYIVFSILFVIILFIFIGTFIRVGTREVYLRKMPTFFAWAGRRSMNISVGRCMDYLLILVNAVLIMSIIAVYWAVNP</sequence>
<protein>
    <submittedName>
        <fullName evidence="2">Uncharacterized protein</fullName>
    </submittedName>
</protein>
<keyword evidence="1" id="KW-0812">Transmembrane</keyword>
<dbReference type="Proteomes" id="UP000258927">
    <property type="component" value="Chromosome"/>
</dbReference>
<keyword evidence="1" id="KW-0472">Membrane</keyword>
<dbReference type="EMBL" id="CP021330">
    <property type="protein sequence ID" value="AVX03452.1"/>
    <property type="molecule type" value="Genomic_DNA"/>
</dbReference>
<proteinExistence type="predicted"/>
<accession>A0A2R4MBP2</accession>
<organism evidence="2 3">
    <name type="scientific">Maritalea myrionectae</name>
    <dbReference type="NCBI Taxonomy" id="454601"/>
    <lineage>
        <taxon>Bacteria</taxon>
        <taxon>Pseudomonadati</taxon>
        <taxon>Pseudomonadota</taxon>
        <taxon>Alphaproteobacteria</taxon>
        <taxon>Hyphomicrobiales</taxon>
        <taxon>Devosiaceae</taxon>
        <taxon>Maritalea</taxon>
    </lineage>
</organism>
<dbReference type="KEGG" id="mmyr:MXMO3_00921"/>
<gene>
    <name evidence="2" type="ORF">MXMO3_00921</name>
</gene>
<feature type="transmembrane region" description="Helical" evidence="1">
    <location>
        <begin position="94"/>
        <end position="117"/>
    </location>
</feature>
<keyword evidence="3" id="KW-1185">Reference proteome</keyword>
<evidence type="ECO:0000313" key="2">
    <source>
        <dbReference type="EMBL" id="AVX03452.1"/>
    </source>
</evidence>
<feature type="transmembrane region" description="Helical" evidence="1">
    <location>
        <begin position="65"/>
        <end position="88"/>
    </location>
</feature>
<evidence type="ECO:0000313" key="3">
    <source>
        <dbReference type="Proteomes" id="UP000258927"/>
    </source>
</evidence>
<keyword evidence="1" id="KW-1133">Transmembrane helix</keyword>
<name>A0A2R4MBP2_9HYPH</name>
<evidence type="ECO:0000256" key="1">
    <source>
        <dbReference type="SAM" id="Phobius"/>
    </source>
</evidence>
<feature type="transmembrane region" description="Helical" evidence="1">
    <location>
        <begin position="6"/>
        <end position="25"/>
    </location>
</feature>
<reference evidence="2 3" key="1">
    <citation type="submission" date="2017-05" db="EMBL/GenBank/DDBJ databases">
        <title>Genome Analysis of Maritalea myrionectae HL2708#5.</title>
        <authorList>
            <consortium name="Cotde Inc.-PKNU"/>
            <person name="Jang D."/>
            <person name="Oh H.-M."/>
        </authorList>
    </citation>
    <scope>NUCLEOTIDE SEQUENCE [LARGE SCALE GENOMIC DNA]</scope>
    <source>
        <strain evidence="2 3">HL2708#5</strain>
    </source>
</reference>
<dbReference type="AlphaFoldDB" id="A0A2R4MBP2"/>
<feature type="transmembrane region" description="Helical" evidence="1">
    <location>
        <begin position="146"/>
        <end position="169"/>
    </location>
</feature>